<dbReference type="Proteomes" id="UP000466431">
    <property type="component" value="Chromosome"/>
</dbReference>
<reference evidence="1 2" key="1">
    <citation type="journal article" date="2019" name="Emerg. Microbes Infect.">
        <title>Comprehensive subspecies identification of 175 nontuberculous mycobacteria species based on 7547 genomic profiles.</title>
        <authorList>
            <person name="Matsumoto Y."/>
            <person name="Kinjo T."/>
            <person name="Motooka D."/>
            <person name="Nabeya D."/>
            <person name="Jung N."/>
            <person name="Uechi K."/>
            <person name="Horii T."/>
            <person name="Iida T."/>
            <person name="Fujita J."/>
            <person name="Nakamura S."/>
        </authorList>
    </citation>
    <scope>NUCLEOTIDE SEQUENCE [LARGE SCALE GENOMIC DNA]</scope>
    <source>
        <strain evidence="1 2">JCM 18439</strain>
    </source>
</reference>
<protein>
    <submittedName>
        <fullName evidence="1">Uncharacterized protein</fullName>
    </submittedName>
</protein>
<name>A0A7I7RMT2_MYCCF</name>
<organism evidence="1 2">
    <name type="scientific">Mycolicibacterium celeriflavum</name>
    <name type="common">Mycobacterium celeriflavum</name>
    <dbReference type="NCBI Taxonomy" id="1249101"/>
    <lineage>
        <taxon>Bacteria</taxon>
        <taxon>Bacillati</taxon>
        <taxon>Actinomycetota</taxon>
        <taxon>Actinomycetes</taxon>
        <taxon>Mycobacteriales</taxon>
        <taxon>Mycobacteriaceae</taxon>
        <taxon>Mycolicibacterium</taxon>
    </lineage>
</organism>
<dbReference type="KEGG" id="mcee:MCEL_34300"/>
<proteinExistence type="predicted"/>
<dbReference type="AlphaFoldDB" id="A0A7I7RMT2"/>
<sequence>MHLVRGINLLERKAASGTGQVRGVAEAATNQHLEAARPRISGAHISVAYHRPSCHATKISGPTGSRD</sequence>
<keyword evidence="2" id="KW-1185">Reference proteome</keyword>
<accession>A0A7I7RMT2</accession>
<gene>
    <name evidence="1" type="ORF">MCEL_34300</name>
</gene>
<evidence type="ECO:0000313" key="1">
    <source>
        <dbReference type="EMBL" id="BBY45135.1"/>
    </source>
</evidence>
<dbReference type="EMBL" id="AP022591">
    <property type="protein sequence ID" value="BBY45135.1"/>
    <property type="molecule type" value="Genomic_DNA"/>
</dbReference>
<evidence type="ECO:0000313" key="2">
    <source>
        <dbReference type="Proteomes" id="UP000466431"/>
    </source>
</evidence>